<keyword evidence="10" id="KW-0807">Transducer</keyword>
<evidence type="ECO:0000256" key="10">
    <source>
        <dbReference type="ARBA" id="ARBA00023224"/>
    </source>
</evidence>
<name>A0ABQ9IEM9_9NEOP</name>
<comment type="similarity">
    <text evidence="2">Belongs to the G-protein coupled receptor 1 family.</text>
</comment>
<gene>
    <name evidence="14" type="ORF">PR048_000452</name>
</gene>
<feature type="region of interest" description="Disordered" evidence="11">
    <location>
        <begin position="1"/>
        <end position="31"/>
    </location>
</feature>
<dbReference type="PROSITE" id="PS50262">
    <property type="entry name" value="G_PROTEIN_RECEP_F1_2"/>
    <property type="match status" value="1"/>
</dbReference>
<dbReference type="PRINTS" id="PR00237">
    <property type="entry name" value="GPCRRHODOPSN"/>
</dbReference>
<evidence type="ECO:0000313" key="14">
    <source>
        <dbReference type="EMBL" id="KAJ8895127.1"/>
    </source>
</evidence>
<accession>A0ABQ9IEM9</accession>
<keyword evidence="8" id="KW-1015">Disulfide bond</keyword>
<keyword evidence="3" id="KW-1003">Cell membrane</keyword>
<reference evidence="14 15" key="1">
    <citation type="submission" date="2023-02" db="EMBL/GenBank/DDBJ databases">
        <title>LHISI_Scaffold_Assembly.</title>
        <authorList>
            <person name="Stuart O.P."/>
            <person name="Cleave R."/>
            <person name="Magrath M.J.L."/>
            <person name="Mikheyev A.S."/>
        </authorList>
    </citation>
    <scope>NUCLEOTIDE SEQUENCE [LARGE SCALE GENOMIC DNA]</scope>
    <source>
        <strain evidence="14">Daus_M_001</strain>
        <tissue evidence="14">Leg muscle</tissue>
    </source>
</reference>
<keyword evidence="7 12" id="KW-0472">Membrane</keyword>
<keyword evidence="9" id="KW-0675">Receptor</keyword>
<comment type="caution">
    <text evidence="14">The sequence shown here is derived from an EMBL/GenBank/DDBJ whole genome shotgun (WGS) entry which is preliminary data.</text>
</comment>
<comment type="subcellular location">
    <subcellularLocation>
        <location evidence="1">Cell membrane</location>
        <topology evidence="1">Multi-pass membrane protein</topology>
    </subcellularLocation>
</comment>
<dbReference type="PANTHER" id="PTHR24248:SF125">
    <property type="entry name" value="DOPAMINE D2-LIKE RECEPTOR"/>
    <property type="match status" value="1"/>
</dbReference>
<evidence type="ECO:0000313" key="15">
    <source>
        <dbReference type="Proteomes" id="UP001159363"/>
    </source>
</evidence>
<evidence type="ECO:0000256" key="9">
    <source>
        <dbReference type="ARBA" id="ARBA00023170"/>
    </source>
</evidence>
<evidence type="ECO:0000256" key="6">
    <source>
        <dbReference type="ARBA" id="ARBA00023040"/>
    </source>
</evidence>
<keyword evidence="5 12" id="KW-1133">Transmembrane helix</keyword>
<evidence type="ECO:0000256" key="5">
    <source>
        <dbReference type="ARBA" id="ARBA00022989"/>
    </source>
</evidence>
<dbReference type="Pfam" id="PF00001">
    <property type="entry name" value="7tm_1"/>
    <property type="match status" value="1"/>
</dbReference>
<feature type="transmembrane region" description="Helical" evidence="12">
    <location>
        <begin position="402"/>
        <end position="426"/>
    </location>
</feature>
<keyword evidence="15" id="KW-1185">Reference proteome</keyword>
<evidence type="ECO:0000256" key="11">
    <source>
        <dbReference type="SAM" id="MobiDB-lite"/>
    </source>
</evidence>
<evidence type="ECO:0000256" key="7">
    <source>
        <dbReference type="ARBA" id="ARBA00023136"/>
    </source>
</evidence>
<evidence type="ECO:0000259" key="13">
    <source>
        <dbReference type="PROSITE" id="PS50262"/>
    </source>
</evidence>
<feature type="region of interest" description="Disordered" evidence="11">
    <location>
        <begin position="292"/>
        <end position="336"/>
    </location>
</feature>
<dbReference type="Gene3D" id="1.20.1070.10">
    <property type="entry name" value="Rhodopsin 7-helix transmembrane proteins"/>
    <property type="match status" value="1"/>
</dbReference>
<evidence type="ECO:0000256" key="4">
    <source>
        <dbReference type="ARBA" id="ARBA00022692"/>
    </source>
</evidence>
<dbReference type="SUPFAM" id="SSF81321">
    <property type="entry name" value="Family A G protein-coupled receptor-like"/>
    <property type="match status" value="1"/>
</dbReference>
<evidence type="ECO:0000256" key="2">
    <source>
        <dbReference type="ARBA" id="ARBA00010663"/>
    </source>
</evidence>
<dbReference type="Proteomes" id="UP001159363">
    <property type="component" value="Chromosome 1"/>
</dbReference>
<evidence type="ECO:0000256" key="1">
    <source>
        <dbReference type="ARBA" id="ARBA00004651"/>
    </source>
</evidence>
<feature type="transmembrane region" description="Helical" evidence="12">
    <location>
        <begin position="363"/>
        <end position="382"/>
    </location>
</feature>
<dbReference type="EMBL" id="JARBHB010000001">
    <property type="protein sequence ID" value="KAJ8895127.1"/>
    <property type="molecule type" value="Genomic_DNA"/>
</dbReference>
<organism evidence="14 15">
    <name type="scientific">Dryococelus australis</name>
    <dbReference type="NCBI Taxonomy" id="614101"/>
    <lineage>
        <taxon>Eukaryota</taxon>
        <taxon>Metazoa</taxon>
        <taxon>Ecdysozoa</taxon>
        <taxon>Arthropoda</taxon>
        <taxon>Hexapoda</taxon>
        <taxon>Insecta</taxon>
        <taxon>Pterygota</taxon>
        <taxon>Neoptera</taxon>
        <taxon>Polyneoptera</taxon>
        <taxon>Phasmatodea</taxon>
        <taxon>Verophasmatodea</taxon>
        <taxon>Anareolatae</taxon>
        <taxon>Phasmatidae</taxon>
        <taxon>Eurycanthinae</taxon>
        <taxon>Dryococelus</taxon>
    </lineage>
</organism>
<keyword evidence="4 12" id="KW-0812">Transmembrane</keyword>
<feature type="domain" description="G-protein coupled receptors family 1 profile" evidence="13">
    <location>
        <begin position="341"/>
        <end position="423"/>
    </location>
</feature>
<feature type="region of interest" description="Disordered" evidence="11">
    <location>
        <begin position="52"/>
        <end position="91"/>
    </location>
</feature>
<keyword evidence="6" id="KW-0297">G-protein coupled receptor</keyword>
<evidence type="ECO:0000256" key="8">
    <source>
        <dbReference type="ARBA" id="ARBA00023157"/>
    </source>
</evidence>
<sequence>MSDVSLRKALRNRAKKARLARRPQPADVPPGSVIENVAVAVAQGRRHLAETALGPSLLPPAPALEEERPTNTGSGSQEEEEDLDKDGFDDCQVIPNDKSTEFILATVTEETTLAVNLASRAPLADPNGNNDSGYAASNLEETVLHLSIPNSPHRRRISGQQDDRGILKVSPPIWSRLTKICDSSLNDQGQFAHVGCSRKMRPCTLVSGNVPRRDVNDQSGWMSCSRAMSSRELLSVSFSRQDAQVASAIASQGDPSSPPGGFAPGPSHLEIVLDDAACWQVFSGYTPGQVGRNGAAAGGNGEATKGSVPPPPMRRMGSSEDSIVSGSKKERKGTSGSRFTIYKVNKASRKKREKSSAKKERKATKTLAIVLGVFLFCWVPFFTCNILDAMCTKLSADCSPGVTAFILTTWLGYMNSFVNPVIYTIFNPEFRKAFKKLMAIGT</sequence>
<evidence type="ECO:0000256" key="3">
    <source>
        <dbReference type="ARBA" id="ARBA00022475"/>
    </source>
</evidence>
<feature type="compositionally biased region" description="Acidic residues" evidence="11">
    <location>
        <begin position="77"/>
        <end position="89"/>
    </location>
</feature>
<evidence type="ECO:0000256" key="12">
    <source>
        <dbReference type="SAM" id="Phobius"/>
    </source>
</evidence>
<protein>
    <recommendedName>
        <fullName evidence="13">G-protein coupled receptors family 1 profile domain-containing protein</fullName>
    </recommendedName>
</protein>
<feature type="compositionally biased region" description="Basic residues" evidence="11">
    <location>
        <begin position="8"/>
        <end position="21"/>
    </location>
</feature>
<proteinExistence type="inferred from homology"/>
<dbReference type="InterPro" id="IPR000276">
    <property type="entry name" value="GPCR_Rhodpsn"/>
</dbReference>
<dbReference type="PANTHER" id="PTHR24248">
    <property type="entry name" value="ADRENERGIC RECEPTOR-RELATED G-PROTEIN COUPLED RECEPTOR"/>
    <property type="match status" value="1"/>
</dbReference>
<dbReference type="InterPro" id="IPR017452">
    <property type="entry name" value="GPCR_Rhodpsn_7TM"/>
</dbReference>